<reference evidence="2 3" key="1">
    <citation type="submission" date="2018-08" db="EMBL/GenBank/DDBJ databases">
        <title>Mucilaginibacter sp. MYSH2.</title>
        <authorList>
            <person name="Seo T."/>
        </authorList>
    </citation>
    <scope>NUCLEOTIDE SEQUENCE [LARGE SCALE GENOMIC DNA]</scope>
    <source>
        <strain evidence="2 3">MYSH2</strain>
    </source>
</reference>
<comment type="caution">
    <text evidence="2">The sequence shown here is derived from an EMBL/GenBank/DDBJ whole genome shotgun (WGS) entry which is preliminary data.</text>
</comment>
<evidence type="ECO:0000313" key="2">
    <source>
        <dbReference type="EMBL" id="RFZ95608.1"/>
    </source>
</evidence>
<organism evidence="2 3">
    <name type="scientific">Mucilaginibacter conchicola</name>
    <dbReference type="NCBI Taxonomy" id="2303333"/>
    <lineage>
        <taxon>Bacteria</taxon>
        <taxon>Pseudomonadati</taxon>
        <taxon>Bacteroidota</taxon>
        <taxon>Sphingobacteriia</taxon>
        <taxon>Sphingobacteriales</taxon>
        <taxon>Sphingobacteriaceae</taxon>
        <taxon>Mucilaginibacter</taxon>
    </lineage>
</organism>
<evidence type="ECO:0000313" key="3">
    <source>
        <dbReference type="Proteomes" id="UP000264217"/>
    </source>
</evidence>
<dbReference type="Proteomes" id="UP000264217">
    <property type="component" value="Unassembled WGS sequence"/>
</dbReference>
<dbReference type="AlphaFoldDB" id="A0A372NZP7"/>
<evidence type="ECO:0000256" key="1">
    <source>
        <dbReference type="SAM" id="Phobius"/>
    </source>
</evidence>
<keyword evidence="1" id="KW-0812">Transmembrane</keyword>
<feature type="transmembrane region" description="Helical" evidence="1">
    <location>
        <begin position="100"/>
        <end position="117"/>
    </location>
</feature>
<gene>
    <name evidence="2" type="ORF">D0C36_08855</name>
</gene>
<keyword evidence="3" id="KW-1185">Reference proteome</keyword>
<keyword evidence="1" id="KW-1133">Transmembrane helix</keyword>
<dbReference type="EMBL" id="QWDC01000001">
    <property type="protein sequence ID" value="RFZ95608.1"/>
    <property type="molecule type" value="Genomic_DNA"/>
</dbReference>
<keyword evidence="1" id="KW-0472">Membrane</keyword>
<sequence>MIALIFTTKGFGGTGCLYNNRIYLIRNTVPSTNPINGNWLYQSGSSIRLRTYDQENLGCGVRDNKYKFASPYQACDIIGVATYAAVITWLDSDNSCPLDSYSAILLIVFGCVGMYIIRKRFIFSI</sequence>
<name>A0A372NZP7_9SPHI</name>
<proteinExistence type="predicted"/>
<protein>
    <submittedName>
        <fullName evidence="2">Uncharacterized protein</fullName>
    </submittedName>
</protein>
<accession>A0A372NZP7</accession>